<comment type="caution">
    <text evidence="2">The sequence shown here is derived from an EMBL/GenBank/DDBJ whole genome shotgun (WGS) entry which is preliminary data.</text>
</comment>
<dbReference type="PANTHER" id="PTHR48079">
    <property type="entry name" value="PROTEIN YEEZ"/>
    <property type="match status" value="1"/>
</dbReference>
<accession>A0ABT4HDS5</accession>
<dbReference type="RefSeq" id="WP_268785895.1">
    <property type="nucleotide sequence ID" value="NZ_JAPQYE010000003.1"/>
</dbReference>
<evidence type="ECO:0000313" key="3">
    <source>
        <dbReference type="Proteomes" id="UP001084650"/>
    </source>
</evidence>
<dbReference type="Proteomes" id="UP001084650">
    <property type="component" value="Unassembled WGS sequence"/>
</dbReference>
<name>A0ABT4HDS5_MYCIR</name>
<sequence length="271" mass="29577">MKILVTGATGLVGARLIPRLLEDGHECRAIVRRKNSVPREVTEVIADLADAESLASAVNGVDAIIHLAAAFRTTDSDLIWRTNLEGTRNLISATERHAPRARFIMASTSHVYNADSTRPSREGDTTDPQHAYPASKLAAERALCSGTLTWSIQRYGFVYGDRDGHLNSLPEFVASSAFHPAQRMSLIHHRDIAVATRLALAGAMDRLVVNITDDAPISLYELVELAGGVAESSSRALENPWHLQMDGGLARRLGFRPSVRTIHQAIEQQAM</sequence>
<dbReference type="PANTHER" id="PTHR48079:SF6">
    <property type="entry name" value="NAD(P)-BINDING DOMAIN-CONTAINING PROTEIN-RELATED"/>
    <property type="match status" value="1"/>
</dbReference>
<dbReference type="InterPro" id="IPR051783">
    <property type="entry name" value="NAD(P)-dependent_oxidoreduct"/>
</dbReference>
<dbReference type="Gene3D" id="3.40.50.720">
    <property type="entry name" value="NAD(P)-binding Rossmann-like Domain"/>
    <property type="match status" value="1"/>
</dbReference>
<reference evidence="2" key="1">
    <citation type="submission" date="2022-12" db="EMBL/GenBank/DDBJ databases">
        <title>Whole genome sequence of Mycolicibacterium iranicum strain SBH312.</title>
        <authorList>
            <person name="Jani J."/>
            <person name="Arifin Mustapha Z."/>
            <person name="Ahmed K."/>
            <person name="Kai Ling C."/>
        </authorList>
    </citation>
    <scope>NUCLEOTIDE SEQUENCE</scope>
    <source>
        <strain evidence="2">SBH312</strain>
    </source>
</reference>
<dbReference type="InterPro" id="IPR036291">
    <property type="entry name" value="NAD(P)-bd_dom_sf"/>
</dbReference>
<evidence type="ECO:0000313" key="2">
    <source>
        <dbReference type="EMBL" id="MCZ0728353.1"/>
    </source>
</evidence>
<protein>
    <submittedName>
        <fullName evidence="2">NAD(P)-dependent oxidoreductase</fullName>
    </submittedName>
</protein>
<evidence type="ECO:0000259" key="1">
    <source>
        <dbReference type="Pfam" id="PF01370"/>
    </source>
</evidence>
<keyword evidence="3" id="KW-1185">Reference proteome</keyword>
<feature type="domain" description="NAD-dependent epimerase/dehydratase" evidence="1">
    <location>
        <begin position="3"/>
        <end position="162"/>
    </location>
</feature>
<proteinExistence type="predicted"/>
<dbReference type="SUPFAM" id="SSF51735">
    <property type="entry name" value="NAD(P)-binding Rossmann-fold domains"/>
    <property type="match status" value="1"/>
</dbReference>
<dbReference type="EMBL" id="JAPQYE010000003">
    <property type="protein sequence ID" value="MCZ0728353.1"/>
    <property type="molecule type" value="Genomic_DNA"/>
</dbReference>
<organism evidence="2 3">
    <name type="scientific">Mycolicibacterium iranicum</name>
    <name type="common">Mycobacterium iranicum</name>
    <dbReference type="NCBI Taxonomy" id="912594"/>
    <lineage>
        <taxon>Bacteria</taxon>
        <taxon>Bacillati</taxon>
        <taxon>Actinomycetota</taxon>
        <taxon>Actinomycetes</taxon>
        <taxon>Mycobacteriales</taxon>
        <taxon>Mycobacteriaceae</taxon>
        <taxon>Mycolicibacterium</taxon>
    </lineage>
</organism>
<dbReference type="Pfam" id="PF01370">
    <property type="entry name" value="Epimerase"/>
    <property type="match status" value="1"/>
</dbReference>
<gene>
    <name evidence="2" type="ORF">OY187_09855</name>
</gene>
<dbReference type="InterPro" id="IPR001509">
    <property type="entry name" value="Epimerase_deHydtase"/>
</dbReference>